<feature type="non-terminal residue" evidence="2">
    <location>
        <position position="119"/>
    </location>
</feature>
<evidence type="ECO:0000313" key="2">
    <source>
        <dbReference type="EMBL" id="CAA9493112.1"/>
    </source>
</evidence>
<feature type="compositionally biased region" description="Basic and acidic residues" evidence="1">
    <location>
        <begin position="23"/>
        <end position="34"/>
    </location>
</feature>
<reference evidence="2" key="1">
    <citation type="submission" date="2020-02" db="EMBL/GenBank/DDBJ databases">
        <authorList>
            <person name="Meier V. D."/>
        </authorList>
    </citation>
    <scope>NUCLEOTIDE SEQUENCE</scope>
    <source>
        <strain evidence="2">AVDCRST_MAG39</strain>
    </source>
</reference>
<proteinExistence type="predicted"/>
<protein>
    <submittedName>
        <fullName evidence="2">Uncharacterized protein</fullName>
    </submittedName>
</protein>
<feature type="compositionally biased region" description="Basic residues" evidence="1">
    <location>
        <begin position="1"/>
        <end position="21"/>
    </location>
</feature>
<feature type="compositionally biased region" description="Low complexity" evidence="1">
    <location>
        <begin position="35"/>
        <end position="47"/>
    </location>
</feature>
<feature type="region of interest" description="Disordered" evidence="1">
    <location>
        <begin position="1"/>
        <end position="119"/>
    </location>
</feature>
<dbReference type="AlphaFoldDB" id="A0A6J4S9Q2"/>
<dbReference type="EMBL" id="CADCVW010000038">
    <property type="protein sequence ID" value="CAA9493112.1"/>
    <property type="molecule type" value="Genomic_DNA"/>
</dbReference>
<feature type="non-terminal residue" evidence="2">
    <location>
        <position position="1"/>
    </location>
</feature>
<gene>
    <name evidence="2" type="ORF">AVDCRST_MAG39-902</name>
</gene>
<feature type="compositionally biased region" description="Gly residues" evidence="1">
    <location>
        <begin position="97"/>
        <end position="109"/>
    </location>
</feature>
<sequence length="119" mass="12516">ELARARRRGPGPRPPRRRGARAHGADLCRADQRARLPLLAAQSAPAPRHADRHRRGRGGDGRAGAGRAGGSRERRGARPGLVDGQRAAARLRRAVGRAGGGGRGRGGAGARLRPLRRSV</sequence>
<accession>A0A6J4S9Q2</accession>
<organism evidence="2">
    <name type="scientific">uncultured Sphingomonadaceae bacterium</name>
    <dbReference type="NCBI Taxonomy" id="169976"/>
    <lineage>
        <taxon>Bacteria</taxon>
        <taxon>Pseudomonadati</taxon>
        <taxon>Pseudomonadota</taxon>
        <taxon>Alphaproteobacteria</taxon>
        <taxon>Sphingomonadales</taxon>
        <taxon>Sphingomonadaceae</taxon>
        <taxon>environmental samples</taxon>
    </lineage>
</organism>
<evidence type="ECO:0000256" key="1">
    <source>
        <dbReference type="SAM" id="MobiDB-lite"/>
    </source>
</evidence>
<name>A0A6J4S9Q2_9SPHN</name>